<reference evidence="3 4" key="1">
    <citation type="submission" date="2015-02" db="EMBL/GenBank/DDBJ databases">
        <authorList>
            <person name="Chooi Y.-H."/>
        </authorList>
    </citation>
    <scope>NUCLEOTIDE SEQUENCE [LARGE SCALE GENOMIC DNA]</scope>
    <source>
        <strain evidence="3">E3</strain>
    </source>
</reference>
<name>A0A0G4J3Z0_PLABS</name>
<feature type="region of interest" description="Disordered" evidence="1">
    <location>
        <begin position="563"/>
        <end position="584"/>
    </location>
</feature>
<keyword evidence="4" id="KW-1185">Reference proteome</keyword>
<dbReference type="STRING" id="37360.A0A0G4J3Z0"/>
<feature type="domain" description="Ras-GAP" evidence="2">
    <location>
        <begin position="197"/>
        <end position="412"/>
    </location>
</feature>
<dbReference type="GO" id="GO:0005096">
    <property type="term" value="F:GTPase activator activity"/>
    <property type="evidence" value="ECO:0007669"/>
    <property type="project" value="TreeGrafter"/>
</dbReference>
<dbReference type="GO" id="GO:0046580">
    <property type="term" value="P:negative regulation of Ras protein signal transduction"/>
    <property type="evidence" value="ECO:0007669"/>
    <property type="project" value="TreeGrafter"/>
</dbReference>
<dbReference type="SUPFAM" id="SSF143885">
    <property type="entry name" value="RGC domain-like"/>
    <property type="match status" value="1"/>
</dbReference>
<dbReference type="OrthoDB" id="775356at2759"/>
<gene>
    <name evidence="3" type="ORF">PBRA_002535</name>
</gene>
<feature type="compositionally biased region" description="Polar residues" evidence="1">
    <location>
        <begin position="1"/>
        <end position="11"/>
    </location>
</feature>
<evidence type="ECO:0000313" key="3">
    <source>
        <dbReference type="EMBL" id="CEP02270.1"/>
    </source>
</evidence>
<protein>
    <recommendedName>
        <fullName evidence="2">Ras-GAP domain-containing protein</fullName>
    </recommendedName>
</protein>
<feature type="region of interest" description="Disordered" evidence="1">
    <location>
        <begin position="1"/>
        <end position="61"/>
    </location>
</feature>
<proteinExistence type="predicted"/>
<dbReference type="SMART" id="SM00323">
    <property type="entry name" value="RasGAP"/>
    <property type="match status" value="1"/>
</dbReference>
<accession>A0A0G4J3Z0</accession>
<dbReference type="OMA" id="AYMITLN"/>
<dbReference type="PANTHER" id="PTHR14149:SF17">
    <property type="entry name" value="GTPASE-ACTIVATING PROTEIN"/>
    <property type="match status" value="1"/>
</dbReference>
<dbReference type="InterPro" id="IPR023152">
    <property type="entry name" value="RasGAP_CS"/>
</dbReference>
<evidence type="ECO:0000259" key="2">
    <source>
        <dbReference type="PROSITE" id="PS50018"/>
    </source>
</evidence>
<dbReference type="PROSITE" id="PS00509">
    <property type="entry name" value="RAS_GTPASE_ACTIV_1"/>
    <property type="match status" value="1"/>
</dbReference>
<sequence length="836" mass="94078">MRGMRNPQSNLARPPPPIFARMSRVQRPPSPPISENNPSAGNAGDVAPPTVDGKPPGRPAPHIAQTLQLLRSLDPEIDAELQRLHDEMRSMRADIVAHSKSNFILERELDSIDEKIKLLVRNRITLQDVISSVQMSDRKPAGLLDPKLRTAYENVLYTLQNDPVHFAILARLVTGSEVQQFVQTVVFDFYGDQYDTRDERLLLSLFGHVLRAEFAAAQDMGSLLRANTAVTNMLSAYSRRGMGLSILSDILAEPLRKITSESTLDLELNPLAVYKDLIVQHETNTGQVFQGPRELSSEECALLPEVVEVIEPRRRRLIALAADILHRICDNVDHVPYGMRWISKKLRDLAVEFFPNADRKKVGSMIGGYIYLRFFNPVIVAPDALDFVRGKLSKKNRRNLILIAKLLQNLSNGLEFGEKEPYMTGCNCKSLAMDRNLRLLKRGRIVSGFIRDSREILDNYFDRLVDVEDLSTALALDKWLERTATRSTQIQISFNQLFTLHALLQKHIDTLCTDKYPVLRRQISQLGPAPKQLKSADNHSVGLELHPSVSEYSVDSVSSSLSRDRVPSTVVPAGDGDDTDDSECHPLYQDASHILLQFVRRSPPQLLHAGSLRNCLQRAKMVPYDPDFVELITSLEEALTMLQRMQLLPSSGDFGDPFDAFAANVLESLQHRNGQLETGRKRHTLVAKVSSTIRNHHEYLQSRLELYRVYLDNVRLGHATAKCSAPSPKKEKPARFKISQSELEASGVIVAVDPDVRKAILKKTSFTFTATQNPNQFLVTAHYNKTRAPMSPILFDLEELLDMQSNNQATVNVPNMVLNVNLLIHLLNSRFLATRK</sequence>
<dbReference type="Proteomes" id="UP000039324">
    <property type="component" value="Unassembled WGS sequence"/>
</dbReference>
<organism evidence="3 4">
    <name type="scientific">Plasmodiophora brassicae</name>
    <name type="common">Clubroot disease agent</name>
    <dbReference type="NCBI Taxonomy" id="37360"/>
    <lineage>
        <taxon>Eukaryota</taxon>
        <taxon>Sar</taxon>
        <taxon>Rhizaria</taxon>
        <taxon>Endomyxa</taxon>
        <taxon>Phytomyxea</taxon>
        <taxon>Plasmodiophorida</taxon>
        <taxon>Plasmodiophoridae</taxon>
        <taxon>Plasmodiophora</taxon>
    </lineage>
</organism>
<dbReference type="EMBL" id="CDSF01000122">
    <property type="protein sequence ID" value="CEP02270.1"/>
    <property type="molecule type" value="Genomic_DNA"/>
</dbReference>
<dbReference type="SUPFAM" id="SSF48350">
    <property type="entry name" value="GTPase activation domain, GAP"/>
    <property type="match status" value="1"/>
</dbReference>
<dbReference type="AlphaFoldDB" id="A0A0G4J3Z0"/>
<dbReference type="GO" id="GO:0005938">
    <property type="term" value="C:cell cortex"/>
    <property type="evidence" value="ECO:0007669"/>
    <property type="project" value="TreeGrafter"/>
</dbReference>
<dbReference type="PROSITE" id="PS50018">
    <property type="entry name" value="RAS_GTPASE_ACTIV_2"/>
    <property type="match status" value="1"/>
</dbReference>
<evidence type="ECO:0000256" key="1">
    <source>
        <dbReference type="SAM" id="MobiDB-lite"/>
    </source>
</evidence>
<dbReference type="Pfam" id="PF00616">
    <property type="entry name" value="RasGAP"/>
    <property type="match status" value="1"/>
</dbReference>
<dbReference type="PANTHER" id="PTHR14149">
    <property type="entry name" value="RAS GTPASE-ACTIVATING PROTEIN WITH IQ MOTIF"/>
    <property type="match status" value="1"/>
</dbReference>
<evidence type="ECO:0000313" key="4">
    <source>
        <dbReference type="Proteomes" id="UP000039324"/>
    </source>
</evidence>
<dbReference type="Gene3D" id="1.10.506.10">
    <property type="entry name" value="GTPase Activation - p120gap, domain 1"/>
    <property type="match status" value="1"/>
</dbReference>
<dbReference type="InterPro" id="IPR008936">
    <property type="entry name" value="Rho_GTPase_activation_prot"/>
</dbReference>
<dbReference type="InterPro" id="IPR001936">
    <property type="entry name" value="RasGAP_dom"/>
</dbReference>